<comment type="similarity">
    <text evidence="1">Belongs to the peptidase S33 family.</text>
</comment>
<keyword evidence="5" id="KW-1185">Reference proteome</keyword>
<dbReference type="PANTHER" id="PTHR43798">
    <property type="entry name" value="MONOACYLGLYCEROL LIPASE"/>
    <property type="match status" value="1"/>
</dbReference>
<dbReference type="InterPro" id="IPR029058">
    <property type="entry name" value="AB_hydrolase_fold"/>
</dbReference>
<dbReference type="RefSeq" id="WP_191752944.1">
    <property type="nucleotide sequence ID" value="NZ_JACSQM010000002.1"/>
</dbReference>
<feature type="domain" description="AB hydrolase-1" evidence="3">
    <location>
        <begin position="30"/>
        <end position="277"/>
    </location>
</feature>
<reference evidence="4 5" key="1">
    <citation type="submission" date="2020-08" db="EMBL/GenBank/DDBJ databases">
        <title>A Genomic Blueprint of the Chicken Gut Microbiome.</title>
        <authorList>
            <person name="Gilroy R."/>
            <person name="Ravi A."/>
            <person name="Getino M."/>
            <person name="Pursley I."/>
            <person name="Horton D.L."/>
            <person name="Alikhan N.-F."/>
            <person name="Baker D."/>
            <person name="Gharbi K."/>
            <person name="Hall N."/>
            <person name="Watson M."/>
            <person name="Adriaenssens E.M."/>
            <person name="Foster-Nyarko E."/>
            <person name="Jarju S."/>
            <person name="Secka A."/>
            <person name="Antonio M."/>
            <person name="Oren A."/>
            <person name="Chaudhuri R."/>
            <person name="La Ragione R.M."/>
            <person name="Hildebrand F."/>
            <person name="Pallen M.J."/>
        </authorList>
    </citation>
    <scope>NUCLEOTIDE SEQUENCE [LARGE SCALE GENOMIC DNA]</scope>
    <source>
        <strain evidence="4 5">Sa2CUA10</strain>
    </source>
</reference>
<dbReference type="PANTHER" id="PTHR43798:SF28">
    <property type="entry name" value="AB HYDROLASE-1 DOMAIN-CONTAINING PROTEIN"/>
    <property type="match status" value="1"/>
</dbReference>
<dbReference type="Pfam" id="PF00561">
    <property type="entry name" value="Abhydrolase_1"/>
    <property type="match status" value="1"/>
</dbReference>
<evidence type="ECO:0000259" key="3">
    <source>
        <dbReference type="Pfam" id="PF00561"/>
    </source>
</evidence>
<dbReference type="Proteomes" id="UP000603641">
    <property type="component" value="Unassembled WGS sequence"/>
</dbReference>
<dbReference type="InterPro" id="IPR002410">
    <property type="entry name" value="Peptidase_S33"/>
</dbReference>
<evidence type="ECO:0000256" key="1">
    <source>
        <dbReference type="ARBA" id="ARBA00010088"/>
    </source>
</evidence>
<comment type="caution">
    <text evidence="4">The sequence shown here is derived from an EMBL/GenBank/DDBJ whole genome shotgun (WGS) entry which is preliminary data.</text>
</comment>
<evidence type="ECO:0000256" key="2">
    <source>
        <dbReference type="ARBA" id="ARBA00022801"/>
    </source>
</evidence>
<dbReference type="InterPro" id="IPR000073">
    <property type="entry name" value="AB_hydrolase_1"/>
</dbReference>
<dbReference type="EMBL" id="JACSQM010000002">
    <property type="protein sequence ID" value="MBD7963561.1"/>
    <property type="molecule type" value="Genomic_DNA"/>
</dbReference>
<dbReference type="Gene3D" id="3.40.50.1820">
    <property type="entry name" value="alpha/beta hydrolase"/>
    <property type="match status" value="1"/>
</dbReference>
<accession>A0ABR8SJ95</accession>
<dbReference type="PRINTS" id="PR00793">
    <property type="entry name" value="PROAMNOPTASE"/>
</dbReference>
<evidence type="ECO:0000313" key="4">
    <source>
        <dbReference type="EMBL" id="MBD7963561.1"/>
    </source>
</evidence>
<gene>
    <name evidence="4" type="ORF">H9648_05785</name>
</gene>
<keyword evidence="2 4" id="KW-0378">Hydrolase</keyword>
<proteinExistence type="inferred from homology"/>
<sequence>MKYKDGEYQLLVNEVVHWIRIEGSLNKTVPLVIIHGGPGGNHYVFERAAGPKLAKERTVIYYEQRGCGRSDLPHSEDAYSINLLIKDFYCLLEQLGIKKVDVLGYSFGGELALEIALAYQEIINKIVLSAPSLMFSNTVLKTQIQGFKTIGSSKFLERMEMVLSQNLPLKEKWEQVWALADSKLVDRFLFEGQQIAKYNRQLWEESGLTNTGKMMKALHMNPPSKPLEKRLYQIKHQTLILTGKHDRNTGLKISNIIKQELSNSKLEIFENSAHFPDLEEEKKFVAATLDFLR</sequence>
<evidence type="ECO:0000313" key="5">
    <source>
        <dbReference type="Proteomes" id="UP000603641"/>
    </source>
</evidence>
<protein>
    <submittedName>
        <fullName evidence="4">Alpha/beta fold hydrolase</fullName>
    </submittedName>
</protein>
<dbReference type="GO" id="GO:0016787">
    <property type="term" value="F:hydrolase activity"/>
    <property type="evidence" value="ECO:0007669"/>
    <property type="project" value="UniProtKB-KW"/>
</dbReference>
<name>A0ABR8SJ95_9BACL</name>
<organism evidence="4 5">
    <name type="scientific">Fictibacillus norfolkensis</name>
    <dbReference type="NCBI Taxonomy" id="2762233"/>
    <lineage>
        <taxon>Bacteria</taxon>
        <taxon>Bacillati</taxon>
        <taxon>Bacillota</taxon>
        <taxon>Bacilli</taxon>
        <taxon>Bacillales</taxon>
        <taxon>Fictibacillaceae</taxon>
        <taxon>Fictibacillus</taxon>
    </lineage>
</organism>
<dbReference type="SUPFAM" id="SSF53474">
    <property type="entry name" value="alpha/beta-Hydrolases"/>
    <property type="match status" value="1"/>
</dbReference>
<dbReference type="InterPro" id="IPR050266">
    <property type="entry name" value="AB_hydrolase_sf"/>
</dbReference>